<comment type="caution">
    <text evidence="4">The sequence shown here is derived from an EMBL/GenBank/DDBJ whole genome shotgun (WGS) entry which is preliminary data.</text>
</comment>
<dbReference type="InterPro" id="IPR011042">
    <property type="entry name" value="6-blade_b-propeller_TolB-like"/>
</dbReference>
<gene>
    <name evidence="4" type="ORF">V6R90_03900</name>
</gene>
<feature type="domain" description="Glucose/Sorbosone dehydrogenase" evidence="3">
    <location>
        <begin position="88"/>
        <end position="415"/>
    </location>
</feature>
<evidence type="ECO:0000256" key="1">
    <source>
        <dbReference type="SAM" id="MobiDB-lite"/>
    </source>
</evidence>
<dbReference type="PANTHER" id="PTHR19328:SF13">
    <property type="entry name" value="HIPL1 PROTEIN"/>
    <property type="match status" value="1"/>
</dbReference>
<dbReference type="Gene3D" id="2.120.10.30">
    <property type="entry name" value="TolB, C-terminal domain"/>
    <property type="match status" value="1"/>
</dbReference>
<dbReference type="Pfam" id="PF07995">
    <property type="entry name" value="GSDH"/>
    <property type="match status" value="1"/>
</dbReference>
<dbReference type="PANTHER" id="PTHR19328">
    <property type="entry name" value="HEDGEHOG-INTERACTING PROTEIN"/>
    <property type="match status" value="1"/>
</dbReference>
<evidence type="ECO:0000313" key="5">
    <source>
        <dbReference type="Proteomes" id="UP001482520"/>
    </source>
</evidence>
<accession>A0ABV1NV88</accession>
<organism evidence="4 5">
    <name type="scientific">Nocardioides kribbensis</name>
    <dbReference type="NCBI Taxonomy" id="305517"/>
    <lineage>
        <taxon>Bacteria</taxon>
        <taxon>Bacillati</taxon>
        <taxon>Actinomycetota</taxon>
        <taxon>Actinomycetes</taxon>
        <taxon>Propionibacteriales</taxon>
        <taxon>Nocardioidaceae</taxon>
        <taxon>Nocardioides</taxon>
    </lineage>
</organism>
<dbReference type="InterPro" id="IPR011041">
    <property type="entry name" value="Quinoprot_gluc/sorb_DH_b-prop"/>
</dbReference>
<evidence type="ECO:0000256" key="2">
    <source>
        <dbReference type="SAM" id="SignalP"/>
    </source>
</evidence>
<keyword evidence="5" id="KW-1185">Reference proteome</keyword>
<dbReference type="RefSeq" id="WP_349803841.1">
    <property type="nucleotide sequence ID" value="NZ_JBEGDP010000002.1"/>
</dbReference>
<feature type="chain" id="PRO_5047143407" evidence="2">
    <location>
        <begin position="46"/>
        <end position="424"/>
    </location>
</feature>
<sequence length="424" mass="44770">MAPLGLRRPTRPVGGHAHRGSRLSACAAAVLAAALLAPAAPTARAAQATPDGHGPTDSRTAAPGSTADPAAAPRAVPRLRVSRVASGLDHPWDVRSIGEGRLLVTQRDRAALTVVEDGETRDVDFPSDQVWVSGETGLMGLEVDPRFADNGRIYTCQGATTAGGGHDVRVVAWTLDDAATTATRAKVLLKGLPASSGRHGGCRLLIARDGSLLVGTGDAAVGTNPRDLTSLGGKTLRLDRRTGAPWPGNPFPRAKVRSKRYVHTYGHRNVQGLAQRADGSLWSVEQGSFRDDEVNRLRNGGDYGWHPVPGYNEQVPMTDRSLPGTQVAARWRSGPSTVATCGATFVRGKQWGALRGALAVAVLKDTEVLFLTFDARGDLRKVRAPAELREHGRIRQVTQAPGGALLLTTDNGDGNDVVLRVTPA</sequence>
<evidence type="ECO:0000259" key="3">
    <source>
        <dbReference type="Pfam" id="PF07995"/>
    </source>
</evidence>
<name>A0ABV1NV88_9ACTN</name>
<feature type="region of interest" description="Disordered" evidence="1">
    <location>
        <begin position="44"/>
        <end position="78"/>
    </location>
</feature>
<dbReference type="InterPro" id="IPR012938">
    <property type="entry name" value="Glc/Sorbosone_DH"/>
</dbReference>
<proteinExistence type="predicted"/>
<keyword evidence="2" id="KW-0732">Signal</keyword>
<dbReference type="EMBL" id="JBEGDP010000002">
    <property type="protein sequence ID" value="MEQ7846410.1"/>
    <property type="molecule type" value="Genomic_DNA"/>
</dbReference>
<evidence type="ECO:0000313" key="4">
    <source>
        <dbReference type="EMBL" id="MEQ7846410.1"/>
    </source>
</evidence>
<reference evidence="4 5" key="1">
    <citation type="submission" date="2024-02" db="EMBL/GenBank/DDBJ databases">
        <title>Full genome sequence of Nocardioides kribbensis.</title>
        <authorList>
            <person name="Poletto B.L."/>
            <person name="Silva G."/>
            <person name="Galante D."/>
            <person name="Campos K.R."/>
            <person name="Santos M.B.N."/>
            <person name="Sacchi C.T."/>
        </authorList>
    </citation>
    <scope>NUCLEOTIDE SEQUENCE [LARGE SCALE GENOMIC DNA]</scope>
    <source>
        <strain evidence="4 5">O4R</strain>
    </source>
</reference>
<feature type="compositionally biased region" description="Low complexity" evidence="1">
    <location>
        <begin position="61"/>
        <end position="78"/>
    </location>
</feature>
<dbReference type="SUPFAM" id="SSF50952">
    <property type="entry name" value="Soluble quinoprotein glucose dehydrogenase"/>
    <property type="match status" value="1"/>
</dbReference>
<dbReference type="Proteomes" id="UP001482520">
    <property type="component" value="Unassembled WGS sequence"/>
</dbReference>
<feature type="signal peptide" evidence="2">
    <location>
        <begin position="1"/>
        <end position="45"/>
    </location>
</feature>
<protein>
    <submittedName>
        <fullName evidence="4">PQQ-dependent sugar dehydrogenase</fullName>
    </submittedName>
</protein>